<gene>
    <name evidence="11" type="primary">ktrB</name>
    <name evidence="11" type="ORF">NCTC11546_02199</name>
</gene>
<evidence type="ECO:0000256" key="5">
    <source>
        <dbReference type="ARBA" id="ARBA00022692"/>
    </source>
</evidence>
<dbReference type="InterPro" id="IPR003445">
    <property type="entry name" value="Cat_transpt"/>
</dbReference>
<dbReference type="EMBL" id="UARG01000017">
    <property type="protein sequence ID" value="SQA78948.1"/>
    <property type="molecule type" value="Genomic_DNA"/>
</dbReference>
<evidence type="ECO:0000256" key="10">
    <source>
        <dbReference type="SAM" id="Phobius"/>
    </source>
</evidence>
<dbReference type="Proteomes" id="UP000249891">
    <property type="component" value="Unassembled WGS sequence"/>
</dbReference>
<evidence type="ECO:0000256" key="8">
    <source>
        <dbReference type="ARBA" id="ARBA00023065"/>
    </source>
</evidence>
<feature type="transmembrane region" description="Helical" evidence="10">
    <location>
        <begin position="403"/>
        <end position="423"/>
    </location>
</feature>
<dbReference type="PANTHER" id="PTHR32024:SF1">
    <property type="entry name" value="KTR SYSTEM POTASSIUM UPTAKE PROTEIN B"/>
    <property type="match status" value="1"/>
</dbReference>
<dbReference type="GO" id="GO:0005886">
    <property type="term" value="C:plasma membrane"/>
    <property type="evidence" value="ECO:0007669"/>
    <property type="project" value="UniProtKB-SubCell"/>
</dbReference>
<evidence type="ECO:0000256" key="9">
    <source>
        <dbReference type="ARBA" id="ARBA00023136"/>
    </source>
</evidence>
<feature type="transmembrane region" description="Helical" evidence="10">
    <location>
        <begin position="186"/>
        <end position="206"/>
    </location>
</feature>
<comment type="subcellular location">
    <subcellularLocation>
        <location evidence="1">Cell membrane</location>
        <topology evidence="1">Multi-pass membrane protein</topology>
    </subcellularLocation>
</comment>
<evidence type="ECO:0000313" key="12">
    <source>
        <dbReference type="Proteomes" id="UP000249891"/>
    </source>
</evidence>
<feature type="transmembrane region" description="Helical" evidence="10">
    <location>
        <begin position="346"/>
        <end position="367"/>
    </location>
</feature>
<feature type="transmembrane region" description="Helical" evidence="10">
    <location>
        <begin position="38"/>
        <end position="59"/>
    </location>
</feature>
<evidence type="ECO:0000256" key="4">
    <source>
        <dbReference type="ARBA" id="ARBA00022538"/>
    </source>
</evidence>
<accession>A0A2X2RCU3</accession>
<keyword evidence="7 10" id="KW-1133">Transmembrane helix</keyword>
<evidence type="ECO:0000313" key="11">
    <source>
        <dbReference type="EMBL" id="SQA78948.1"/>
    </source>
</evidence>
<protein>
    <submittedName>
        <fullName evidence="11">Ktr system potassium uptake protein B</fullName>
    </submittedName>
</protein>
<organism evidence="11 12">
    <name type="scientific">Capnocytophaga ochracea</name>
    <dbReference type="NCBI Taxonomy" id="1018"/>
    <lineage>
        <taxon>Bacteria</taxon>
        <taxon>Pseudomonadati</taxon>
        <taxon>Bacteroidota</taxon>
        <taxon>Flavobacteriia</taxon>
        <taxon>Flavobacteriales</taxon>
        <taxon>Flavobacteriaceae</taxon>
        <taxon>Capnocytophaga</taxon>
    </lineage>
</organism>
<dbReference type="RefSeq" id="WP_128091912.1">
    <property type="nucleotide sequence ID" value="NZ_UARG01000017.1"/>
</dbReference>
<reference evidence="11 12" key="1">
    <citation type="submission" date="2018-06" db="EMBL/GenBank/DDBJ databases">
        <authorList>
            <consortium name="Pathogen Informatics"/>
            <person name="Doyle S."/>
        </authorList>
    </citation>
    <scope>NUCLEOTIDE SEQUENCE [LARGE SCALE GENOMIC DNA]</scope>
    <source>
        <strain evidence="11 12">NCTC11546</strain>
    </source>
</reference>
<evidence type="ECO:0000256" key="6">
    <source>
        <dbReference type="ARBA" id="ARBA00022958"/>
    </source>
</evidence>
<name>A0A2X2RCU3_CAPOC</name>
<keyword evidence="2" id="KW-0813">Transport</keyword>
<keyword evidence="9 10" id="KW-0472">Membrane</keyword>
<feature type="transmembrane region" description="Helical" evidence="10">
    <location>
        <begin position="71"/>
        <end position="96"/>
    </location>
</feature>
<keyword evidence="5 10" id="KW-0812">Transmembrane</keyword>
<feature type="transmembrane region" description="Helical" evidence="10">
    <location>
        <begin position="252"/>
        <end position="271"/>
    </location>
</feature>
<feature type="transmembrane region" description="Helical" evidence="10">
    <location>
        <begin position="307"/>
        <end position="325"/>
    </location>
</feature>
<dbReference type="GO" id="GO:0015379">
    <property type="term" value="F:potassium:chloride symporter activity"/>
    <property type="evidence" value="ECO:0007669"/>
    <property type="project" value="InterPro"/>
</dbReference>
<keyword evidence="4" id="KW-0633">Potassium transport</keyword>
<dbReference type="PANTHER" id="PTHR32024">
    <property type="entry name" value="TRK SYSTEM POTASSIUM UPTAKE PROTEIN TRKG-RELATED"/>
    <property type="match status" value="1"/>
</dbReference>
<evidence type="ECO:0000256" key="1">
    <source>
        <dbReference type="ARBA" id="ARBA00004651"/>
    </source>
</evidence>
<evidence type="ECO:0000256" key="7">
    <source>
        <dbReference type="ARBA" id="ARBA00022989"/>
    </source>
</evidence>
<feature type="transmembrane region" description="Helical" evidence="10">
    <location>
        <begin position="283"/>
        <end position="301"/>
    </location>
</feature>
<sequence>MLKRISPYNLIMLSFIGLIVVGALLLMMPFAHTPQKDISFLEALFTATSAVTVTGLSVVDIGATFTIYGKLILLVLIQFGGLGVLTISSVLVLLIAKRIGFYTKKIVAEGLNHNKSYDIYAVAKRVVYITLIFEATGAICLFVSFVQDYPLGQSIFFSVFHSVSAFCNAGVSLFPHSFEGYTYNVFVNIIIAFLIIFGGLGFTTIIQAYEYLRKKRRRLDINSQFSILMTIILLVAGTFLFFTLEYKNYHTLYGKTFFGQMLISFFHSVSLRTAGFDTIPLEHLSSATILFCVTFMFIGASPNSTGSGVKTTTIGILFLGIKTALLNKNYIEFSKRRISWKLFNKASALVFIAMVYVLTMIVILTALEPDLEFTKIAFELISAFSTCGLSTGITSQLGNSSKFILIFTMFLGRVGPLTIALALSRPRVEGNYKYPKENILIG</sequence>
<feature type="transmembrane region" description="Helical" evidence="10">
    <location>
        <begin position="126"/>
        <end position="146"/>
    </location>
</feature>
<feature type="transmembrane region" description="Helical" evidence="10">
    <location>
        <begin position="227"/>
        <end position="246"/>
    </location>
</feature>
<proteinExistence type="predicted"/>
<dbReference type="InterPro" id="IPR004772">
    <property type="entry name" value="TrkH"/>
</dbReference>
<evidence type="ECO:0000256" key="3">
    <source>
        <dbReference type="ARBA" id="ARBA00022475"/>
    </source>
</evidence>
<dbReference type="Pfam" id="PF02386">
    <property type="entry name" value="TrkH"/>
    <property type="match status" value="1"/>
</dbReference>
<evidence type="ECO:0000256" key="2">
    <source>
        <dbReference type="ARBA" id="ARBA00022448"/>
    </source>
</evidence>
<dbReference type="AlphaFoldDB" id="A0A2X2RCU3"/>
<keyword evidence="8" id="KW-0406">Ion transport</keyword>
<feature type="transmembrane region" description="Helical" evidence="10">
    <location>
        <begin position="12"/>
        <end position="32"/>
    </location>
</feature>
<keyword evidence="6" id="KW-0630">Potassium</keyword>
<keyword evidence="3" id="KW-1003">Cell membrane</keyword>
<dbReference type="NCBIfam" id="TIGR00933">
    <property type="entry name" value="2a38"/>
    <property type="match status" value="1"/>
</dbReference>